<organism evidence="2 3">
    <name type="scientific">Plasmopara halstedii</name>
    <name type="common">Downy mildew of sunflower</name>
    <dbReference type="NCBI Taxonomy" id="4781"/>
    <lineage>
        <taxon>Eukaryota</taxon>
        <taxon>Sar</taxon>
        <taxon>Stramenopiles</taxon>
        <taxon>Oomycota</taxon>
        <taxon>Peronosporomycetes</taxon>
        <taxon>Peronosporales</taxon>
        <taxon>Peronosporaceae</taxon>
        <taxon>Plasmopara</taxon>
    </lineage>
</organism>
<dbReference type="InterPro" id="IPR001623">
    <property type="entry name" value="DnaJ_domain"/>
</dbReference>
<dbReference type="PANTHER" id="PTHR43908:SF3">
    <property type="entry name" value="AT29763P-RELATED"/>
    <property type="match status" value="1"/>
</dbReference>
<protein>
    <submittedName>
        <fullName evidence="2">Domain-containing protein</fullName>
    </submittedName>
</protein>
<dbReference type="STRING" id="4781.A0A0P1A6B1"/>
<name>A0A0P1A6B1_PLAHL</name>
<dbReference type="OMA" id="HTIAMDS"/>
<dbReference type="Proteomes" id="UP000054928">
    <property type="component" value="Unassembled WGS sequence"/>
</dbReference>
<dbReference type="RefSeq" id="XP_024572177.1">
    <property type="nucleotide sequence ID" value="XM_024728292.1"/>
</dbReference>
<dbReference type="AlphaFoldDB" id="A0A0P1A6B1"/>
<dbReference type="GeneID" id="36395193"/>
<dbReference type="SUPFAM" id="SSF46565">
    <property type="entry name" value="Chaperone J-domain"/>
    <property type="match status" value="1"/>
</dbReference>
<dbReference type="InterPro" id="IPR051100">
    <property type="entry name" value="DnaJ_subfamily_B/C"/>
</dbReference>
<reference evidence="3" key="1">
    <citation type="submission" date="2014-09" db="EMBL/GenBank/DDBJ databases">
        <authorList>
            <person name="Sharma Rahul"/>
            <person name="Thines Marco"/>
        </authorList>
    </citation>
    <scope>NUCLEOTIDE SEQUENCE [LARGE SCALE GENOMIC DNA]</scope>
</reference>
<dbReference type="GO" id="GO:0071218">
    <property type="term" value="P:cellular response to misfolded protein"/>
    <property type="evidence" value="ECO:0007669"/>
    <property type="project" value="TreeGrafter"/>
</dbReference>
<dbReference type="PANTHER" id="PTHR43908">
    <property type="entry name" value="AT29763P-RELATED"/>
    <property type="match status" value="1"/>
</dbReference>
<evidence type="ECO:0000259" key="1">
    <source>
        <dbReference type="PROSITE" id="PS50076"/>
    </source>
</evidence>
<sequence length="206" mass="23346">MGILRSNGAAKLSDRDMEQHREYMKQYKMQLSDLDKQEMQYKDYYELLGIHRDASHTEVRKAYIKLALTCHPDRKPSQKALARWEGVPAAYAVLSNPNDRAEYDATLPTRDALVEFYRAYNPAKLNNATIETIIEGWYGREVELFEMLNSKYEVAPHQGTTKSAQRAAIASISREKAHTIAMDSQGSELNSAAEAEITWTAPPTTS</sequence>
<dbReference type="Pfam" id="PF00226">
    <property type="entry name" value="DnaJ"/>
    <property type="match status" value="1"/>
</dbReference>
<keyword evidence="3" id="KW-1185">Reference proteome</keyword>
<dbReference type="OrthoDB" id="442087at2759"/>
<evidence type="ECO:0000313" key="2">
    <source>
        <dbReference type="EMBL" id="CEG35808.1"/>
    </source>
</evidence>
<dbReference type="Gene3D" id="1.10.287.110">
    <property type="entry name" value="DnaJ domain"/>
    <property type="match status" value="1"/>
</dbReference>
<feature type="domain" description="J" evidence="1">
    <location>
        <begin position="43"/>
        <end position="107"/>
    </location>
</feature>
<evidence type="ECO:0000313" key="3">
    <source>
        <dbReference type="Proteomes" id="UP000054928"/>
    </source>
</evidence>
<dbReference type="FunFam" id="1.10.287.110:FF:000223">
    <property type="entry name" value="Meiotically up-regulated gene 185 protein"/>
    <property type="match status" value="1"/>
</dbReference>
<dbReference type="PROSITE" id="PS50076">
    <property type="entry name" value="DNAJ_2"/>
    <property type="match status" value="1"/>
</dbReference>
<proteinExistence type="predicted"/>
<dbReference type="EMBL" id="CCYD01000109">
    <property type="protein sequence ID" value="CEG35808.1"/>
    <property type="molecule type" value="Genomic_DNA"/>
</dbReference>
<dbReference type="SMART" id="SM00271">
    <property type="entry name" value="DnaJ"/>
    <property type="match status" value="1"/>
</dbReference>
<dbReference type="GO" id="GO:0005789">
    <property type="term" value="C:endoplasmic reticulum membrane"/>
    <property type="evidence" value="ECO:0007669"/>
    <property type="project" value="TreeGrafter"/>
</dbReference>
<dbReference type="GO" id="GO:0030544">
    <property type="term" value="F:Hsp70 protein binding"/>
    <property type="evidence" value="ECO:0007669"/>
    <property type="project" value="TreeGrafter"/>
</dbReference>
<accession>A0A0P1A6B1</accession>
<dbReference type="PRINTS" id="PR00625">
    <property type="entry name" value="JDOMAIN"/>
</dbReference>
<dbReference type="CDD" id="cd06257">
    <property type="entry name" value="DnaJ"/>
    <property type="match status" value="1"/>
</dbReference>
<dbReference type="InterPro" id="IPR036869">
    <property type="entry name" value="J_dom_sf"/>
</dbReference>